<name>A0AAD9K4F4_RIDPI</name>
<gene>
    <name evidence="1" type="ORF">NP493_1401g00021</name>
</gene>
<protein>
    <submittedName>
        <fullName evidence="1">Uncharacterized protein</fullName>
    </submittedName>
</protein>
<dbReference type="Proteomes" id="UP001209878">
    <property type="component" value="Unassembled WGS sequence"/>
</dbReference>
<organism evidence="1 2">
    <name type="scientific">Ridgeia piscesae</name>
    <name type="common">Tubeworm</name>
    <dbReference type="NCBI Taxonomy" id="27915"/>
    <lineage>
        <taxon>Eukaryota</taxon>
        <taxon>Metazoa</taxon>
        <taxon>Spiralia</taxon>
        <taxon>Lophotrochozoa</taxon>
        <taxon>Annelida</taxon>
        <taxon>Polychaeta</taxon>
        <taxon>Sedentaria</taxon>
        <taxon>Canalipalpata</taxon>
        <taxon>Sabellida</taxon>
        <taxon>Siboglinidae</taxon>
        <taxon>Ridgeia</taxon>
    </lineage>
</organism>
<accession>A0AAD9K4F4</accession>
<comment type="caution">
    <text evidence="1">The sequence shown here is derived from an EMBL/GenBank/DDBJ whole genome shotgun (WGS) entry which is preliminary data.</text>
</comment>
<evidence type="ECO:0000313" key="2">
    <source>
        <dbReference type="Proteomes" id="UP001209878"/>
    </source>
</evidence>
<dbReference type="AlphaFoldDB" id="A0AAD9K4F4"/>
<sequence length="323" mass="36254">MIDERSQFGETEDKNKRGIALLKEDCQPSDGAEQCLHRLTSNEIQLQRNENVLLFDVKTCSRIKVQLRNAHIHMAYELNFASNSNEDNIIRGVAIKKTTRKTSPFTQDCSKKRQFWVKWANNVISGGVGFMPGTKEVMRLEDKGERYGKIVTLANVLTEPNEENVVVISTCLGPPVTMDEAVHLNDDNNNTCLVLAQTDMYTWSAGAQRWFPERRGRCFHRGLSITRCVPEATKTSFTVTITGRHLVCSNSNVNVLIGKTNWSQCGTTGVYQKCTLSGNTESGSDGLTTCVAKCVCDGEDWKHVTIHIPNSQELWEICEIDMK</sequence>
<reference evidence="1" key="1">
    <citation type="journal article" date="2023" name="Mol. Biol. Evol.">
        <title>Third-Generation Sequencing Reveals the Adaptive Role of the Epigenome in Three Deep-Sea Polychaetes.</title>
        <authorList>
            <person name="Perez M."/>
            <person name="Aroh O."/>
            <person name="Sun Y."/>
            <person name="Lan Y."/>
            <person name="Juniper S.K."/>
            <person name="Young C.R."/>
            <person name="Angers B."/>
            <person name="Qian P.Y."/>
        </authorList>
    </citation>
    <scope>NUCLEOTIDE SEQUENCE</scope>
    <source>
        <strain evidence="1">R07B-5</strain>
    </source>
</reference>
<proteinExistence type="predicted"/>
<keyword evidence="2" id="KW-1185">Reference proteome</keyword>
<dbReference type="EMBL" id="JAODUO010001400">
    <property type="protein sequence ID" value="KAK2164719.1"/>
    <property type="molecule type" value="Genomic_DNA"/>
</dbReference>
<evidence type="ECO:0000313" key="1">
    <source>
        <dbReference type="EMBL" id="KAK2164719.1"/>
    </source>
</evidence>